<dbReference type="OrthoDB" id="9772736at2"/>
<sequence>MTHLDSPFSLKGLTLTNRIVMPPMCQYSVELKDGTPTDWHFVHYVSRAVGGAGLIIVEMTDVEPDGRISDRDLGLWSDEQIPAYARIVDEVHKYGAKIAIQIAHAGRKAEDAPAPVGASDIPVPDAAGNTVYRRPRALDTSEVQAMVGKFRDSVRRAVEAGFDAIELHGAHGYLLHQFHSPGINNRSDEYGRDLALFGEEVVRAARSAMPQNMPLIMRMSAVEYMDGGYELDHALRIAQRYKDAGVDMFHVSSGGEAPPGRRKPANHPGYQLPFARAFKETLNVPVIAVGNLDQPHLAEAALANGDAELVAVGRGMLNDPYWALHAIMTISRKVEPPAPYARGIYVR</sequence>
<dbReference type="EMBL" id="QRDZ01000029">
    <property type="protein sequence ID" value="RED60694.1"/>
    <property type="molecule type" value="Genomic_DNA"/>
</dbReference>
<keyword evidence="8" id="KW-1185">Reference proteome</keyword>
<dbReference type="RefSeq" id="WP_116064128.1">
    <property type="nucleotide sequence ID" value="NZ_QRDZ01000029.1"/>
</dbReference>
<dbReference type="GO" id="GO:0010181">
    <property type="term" value="F:FMN binding"/>
    <property type="evidence" value="ECO:0007669"/>
    <property type="project" value="InterPro"/>
</dbReference>
<dbReference type="GO" id="GO:0050661">
    <property type="term" value="F:NADP binding"/>
    <property type="evidence" value="ECO:0007669"/>
    <property type="project" value="InterPro"/>
</dbReference>
<evidence type="ECO:0000256" key="5">
    <source>
        <dbReference type="ARBA" id="ARBA00023002"/>
    </source>
</evidence>
<dbReference type="CDD" id="cd02932">
    <property type="entry name" value="OYE_YqiM_FMN"/>
    <property type="match status" value="1"/>
</dbReference>
<dbReference type="InterPro" id="IPR013785">
    <property type="entry name" value="Aldolase_TIM"/>
</dbReference>
<keyword evidence="2" id="KW-0285">Flavoprotein</keyword>
<keyword evidence="4" id="KW-0521">NADP</keyword>
<dbReference type="PANTHER" id="PTHR43303">
    <property type="entry name" value="NADPH DEHYDROGENASE C23G7.10C-RELATED"/>
    <property type="match status" value="1"/>
</dbReference>
<dbReference type="Pfam" id="PF00724">
    <property type="entry name" value="Oxidored_FMN"/>
    <property type="match status" value="1"/>
</dbReference>
<dbReference type="InterPro" id="IPR001155">
    <property type="entry name" value="OxRdtase_FMN_N"/>
</dbReference>
<dbReference type="SUPFAM" id="SSF51395">
    <property type="entry name" value="FMN-linked oxidoreductases"/>
    <property type="match status" value="1"/>
</dbReference>
<proteinExistence type="predicted"/>
<dbReference type="AlphaFoldDB" id="A0A3D9IFY6"/>
<feature type="domain" description="NADH:flavin oxidoreductase/NADH oxidase N-terminal" evidence="6">
    <location>
        <begin position="6"/>
        <end position="324"/>
    </location>
</feature>
<evidence type="ECO:0000256" key="3">
    <source>
        <dbReference type="ARBA" id="ARBA00022643"/>
    </source>
</evidence>
<protein>
    <submittedName>
        <fullName evidence="7">2,4-dienoyl-CoA reductase-like NADH-dependent reductase (Old Yellow Enzyme family)</fullName>
    </submittedName>
</protein>
<dbReference type="Proteomes" id="UP000256977">
    <property type="component" value="Unassembled WGS sequence"/>
</dbReference>
<dbReference type="Gene3D" id="3.20.20.70">
    <property type="entry name" value="Aldolase class I"/>
    <property type="match status" value="1"/>
</dbReference>
<organism evidence="7 8">
    <name type="scientific">Cohnella phaseoli</name>
    <dbReference type="NCBI Taxonomy" id="456490"/>
    <lineage>
        <taxon>Bacteria</taxon>
        <taxon>Bacillati</taxon>
        <taxon>Bacillota</taxon>
        <taxon>Bacilli</taxon>
        <taxon>Bacillales</taxon>
        <taxon>Paenibacillaceae</taxon>
        <taxon>Cohnella</taxon>
    </lineage>
</organism>
<name>A0A3D9IFY6_9BACL</name>
<reference evidence="7 8" key="1">
    <citation type="submission" date="2018-07" db="EMBL/GenBank/DDBJ databases">
        <title>Genomic Encyclopedia of Type Strains, Phase III (KMG-III): the genomes of soil and plant-associated and newly described type strains.</title>
        <authorList>
            <person name="Whitman W."/>
        </authorList>
    </citation>
    <scope>NUCLEOTIDE SEQUENCE [LARGE SCALE GENOMIC DNA]</scope>
    <source>
        <strain evidence="7 8">CECT 7287</strain>
    </source>
</reference>
<evidence type="ECO:0000313" key="8">
    <source>
        <dbReference type="Proteomes" id="UP000256977"/>
    </source>
</evidence>
<dbReference type="InterPro" id="IPR044152">
    <property type="entry name" value="YqjM-like"/>
</dbReference>
<comment type="cofactor">
    <cofactor evidence="1">
        <name>FMN</name>
        <dbReference type="ChEBI" id="CHEBI:58210"/>
    </cofactor>
</comment>
<evidence type="ECO:0000259" key="6">
    <source>
        <dbReference type="Pfam" id="PF00724"/>
    </source>
</evidence>
<evidence type="ECO:0000313" key="7">
    <source>
        <dbReference type="EMBL" id="RED60694.1"/>
    </source>
</evidence>
<gene>
    <name evidence="7" type="ORF">DFP98_129107</name>
</gene>
<evidence type="ECO:0000256" key="2">
    <source>
        <dbReference type="ARBA" id="ARBA00022630"/>
    </source>
</evidence>
<evidence type="ECO:0000256" key="1">
    <source>
        <dbReference type="ARBA" id="ARBA00001917"/>
    </source>
</evidence>
<keyword evidence="3" id="KW-0288">FMN</keyword>
<comment type="caution">
    <text evidence="7">The sequence shown here is derived from an EMBL/GenBank/DDBJ whole genome shotgun (WGS) entry which is preliminary data.</text>
</comment>
<dbReference type="PANTHER" id="PTHR43303:SF4">
    <property type="entry name" value="NADPH DEHYDROGENASE C23G7.10C-RELATED"/>
    <property type="match status" value="1"/>
</dbReference>
<dbReference type="GO" id="GO:0003959">
    <property type="term" value="F:NADPH dehydrogenase activity"/>
    <property type="evidence" value="ECO:0007669"/>
    <property type="project" value="InterPro"/>
</dbReference>
<evidence type="ECO:0000256" key="4">
    <source>
        <dbReference type="ARBA" id="ARBA00022857"/>
    </source>
</evidence>
<accession>A0A3D9IFY6</accession>
<keyword evidence="5" id="KW-0560">Oxidoreductase</keyword>